<dbReference type="GO" id="GO:0016788">
    <property type="term" value="F:hydrolase activity, acting on ester bonds"/>
    <property type="evidence" value="ECO:0007669"/>
    <property type="project" value="UniProtKB-ARBA"/>
</dbReference>
<dbReference type="Gene3D" id="3.40.50.1110">
    <property type="entry name" value="SGNH hydrolase"/>
    <property type="match status" value="1"/>
</dbReference>
<gene>
    <name evidence="1" type="ORF">GR217_13080</name>
</gene>
<dbReference type="InterPro" id="IPR036514">
    <property type="entry name" value="SGNH_hydro_sf"/>
</dbReference>
<proteinExistence type="predicted"/>
<evidence type="ECO:0000313" key="2">
    <source>
        <dbReference type="Proteomes" id="UP000661163"/>
    </source>
</evidence>
<protein>
    <submittedName>
        <fullName evidence="1">Uncharacterized protein</fullName>
    </submittedName>
</protein>
<dbReference type="EMBL" id="WUFC01000009">
    <property type="protein sequence ID" value="NEI48631.1"/>
    <property type="molecule type" value="Genomic_DNA"/>
</dbReference>
<organism evidence="1 2">
    <name type="scientific">Rhizobium ruizarguesonis</name>
    <dbReference type="NCBI Taxonomy" id="2081791"/>
    <lineage>
        <taxon>Bacteria</taxon>
        <taxon>Pseudomonadati</taxon>
        <taxon>Pseudomonadota</taxon>
        <taxon>Alphaproteobacteria</taxon>
        <taxon>Hyphomicrobiales</taxon>
        <taxon>Rhizobiaceae</taxon>
        <taxon>Rhizobium/Agrobacterium group</taxon>
        <taxon>Rhizobium</taxon>
    </lineage>
</organism>
<dbReference type="Proteomes" id="UP000661163">
    <property type="component" value="Unassembled WGS sequence"/>
</dbReference>
<comment type="caution">
    <text evidence="1">The sequence shown here is derived from an EMBL/GenBank/DDBJ whole genome shotgun (WGS) entry which is preliminary data.</text>
</comment>
<dbReference type="SUPFAM" id="SSF52266">
    <property type="entry name" value="SGNH hydrolase"/>
    <property type="match status" value="1"/>
</dbReference>
<sequence>MLEPLFRSLISPIGRYRISGRGQGGVVRPDPVNLQLVVGDTYFPNGAVVALAGSNTNGQGRNGHKVGPSKVKNLVIVDAHAMVTPGSGVEVNSPANTMTWQRAVEKLTGVNTPVRALYAGGNTQLSNPGDIILSDPVAGMEWDADTTNYTGFYKTVPLVTDTMSSVTNNGIGSAGFRTTGGSQLLRAGGGVLNNSGTSSGPACPPAMVLGIPYVPMACVIGIVDSIGTYKDDTNTSSTQGFFARAMRDVAGHCFPWHKQGIDANKIQNQMVAVAPVQKLLWQYVTDIFIQLGTNDIAAGADLATMKARFLDLADYAYNTVGPYGCYLRIHASSIIPRGTLTGAQNTVRNDYNAWLAAGADGRLTKYHDIITEAGDYNTYPNDTIHPGPTPHAAMGAKVAAGMAPYVDPYFEARLAA</sequence>
<dbReference type="AlphaFoldDB" id="A0AAE4YPS4"/>
<dbReference type="RefSeq" id="WP_164566274.1">
    <property type="nucleotide sequence ID" value="NZ_WUFC01000009.1"/>
</dbReference>
<reference evidence="1 2" key="1">
    <citation type="submission" date="2019-12" db="EMBL/GenBank/DDBJ databases">
        <title>Rhizobium genotypes associated with high levels of biological nitrogen fixation by grain legumes in a temperate-maritime cropping system.</title>
        <authorList>
            <person name="Maluk M."/>
            <person name="Francesc Ferrando Molina F."/>
            <person name="Lopez Del Egido L."/>
            <person name="Lafos M."/>
            <person name="Langarica-Fuentes A."/>
            <person name="Gebre Yohannes G."/>
            <person name="Young M.W."/>
            <person name="Martin P."/>
            <person name="Gantlett R."/>
            <person name="Kenicer G."/>
            <person name="Hawes C."/>
            <person name="Begg G.S."/>
            <person name="Quilliam R.S."/>
            <person name="Squire G.R."/>
            <person name="Poole P.S."/>
            <person name="Young P.W."/>
            <person name="Iannetta P.M."/>
            <person name="James E.K."/>
        </authorList>
    </citation>
    <scope>NUCLEOTIDE SEQUENCE [LARGE SCALE GENOMIC DNA]</scope>
    <source>
        <strain evidence="1 2">JHI985</strain>
    </source>
</reference>
<name>A0AAE4YPS4_9HYPH</name>
<accession>A0AAE4YPS4</accession>
<evidence type="ECO:0000313" key="1">
    <source>
        <dbReference type="EMBL" id="NEI48631.1"/>
    </source>
</evidence>